<name>A0A1H1MVH9_9CELL</name>
<protein>
    <submittedName>
        <fullName evidence="1">Uncharacterized protein</fullName>
    </submittedName>
</protein>
<dbReference type="AlphaFoldDB" id="A0A1H1MVH9"/>
<reference evidence="1 2" key="1">
    <citation type="submission" date="2016-10" db="EMBL/GenBank/DDBJ databases">
        <authorList>
            <person name="de Groot N.N."/>
        </authorList>
    </citation>
    <scope>NUCLEOTIDE SEQUENCE [LARGE SCALE GENOMIC DNA]</scope>
    <source>
        <strain evidence="1 2">DSM 22126</strain>
    </source>
</reference>
<accession>A0A1H1MVH9</accession>
<evidence type="ECO:0000313" key="1">
    <source>
        <dbReference type="EMBL" id="SDR90726.1"/>
    </source>
</evidence>
<dbReference type="EMBL" id="LT629776">
    <property type="protein sequence ID" value="SDR90726.1"/>
    <property type="molecule type" value="Genomic_DNA"/>
</dbReference>
<gene>
    <name evidence="1" type="ORF">SAMN04489860_0350</name>
</gene>
<proteinExistence type="predicted"/>
<sequence length="48" mass="4937">MARIECARHSFSANAVTAGSAEGVYAYVAFAAAFDPEAESLRLAETGG</sequence>
<organism evidence="1 2">
    <name type="scientific">Paraoerskovia marina</name>
    <dbReference type="NCBI Taxonomy" id="545619"/>
    <lineage>
        <taxon>Bacteria</taxon>
        <taxon>Bacillati</taxon>
        <taxon>Actinomycetota</taxon>
        <taxon>Actinomycetes</taxon>
        <taxon>Micrococcales</taxon>
        <taxon>Cellulomonadaceae</taxon>
        <taxon>Paraoerskovia</taxon>
    </lineage>
</organism>
<dbReference type="Proteomes" id="UP000185663">
    <property type="component" value="Chromosome I"/>
</dbReference>
<keyword evidence="2" id="KW-1185">Reference proteome</keyword>
<dbReference type="STRING" id="545619.SAMN04489860_0350"/>
<dbReference type="RefSeq" id="WP_157270238.1">
    <property type="nucleotide sequence ID" value="NZ_LT629776.1"/>
</dbReference>
<evidence type="ECO:0000313" key="2">
    <source>
        <dbReference type="Proteomes" id="UP000185663"/>
    </source>
</evidence>